<protein>
    <submittedName>
        <fullName evidence="2">Gag-pol polyprotein</fullName>
    </submittedName>
</protein>
<evidence type="ECO:0000313" key="3">
    <source>
        <dbReference type="Proteomes" id="UP000000763"/>
    </source>
</evidence>
<organism evidence="2 3">
    <name type="scientific">Oryza sativa subsp. japonica</name>
    <name type="common">Rice</name>
    <dbReference type="NCBI Taxonomy" id="39947"/>
    <lineage>
        <taxon>Eukaryota</taxon>
        <taxon>Viridiplantae</taxon>
        <taxon>Streptophyta</taxon>
        <taxon>Embryophyta</taxon>
        <taxon>Tracheophyta</taxon>
        <taxon>Spermatophyta</taxon>
        <taxon>Magnoliopsida</taxon>
        <taxon>Liliopsida</taxon>
        <taxon>Poales</taxon>
        <taxon>Poaceae</taxon>
        <taxon>BOP clade</taxon>
        <taxon>Oryzoideae</taxon>
        <taxon>Oryzeae</taxon>
        <taxon>Oryzinae</taxon>
        <taxon>Oryza</taxon>
        <taxon>Oryza sativa</taxon>
    </lineage>
</organism>
<reference evidence="3" key="1">
    <citation type="journal article" date="2005" name="Nature">
        <title>The map-based sequence of the rice genome.</title>
        <authorList>
            <consortium name="International rice genome sequencing project (IRGSP)"/>
            <person name="Matsumoto T."/>
            <person name="Wu J."/>
            <person name="Kanamori H."/>
            <person name="Katayose Y."/>
            <person name="Fujisawa M."/>
            <person name="Namiki N."/>
            <person name="Mizuno H."/>
            <person name="Yamamoto K."/>
            <person name="Antonio B.A."/>
            <person name="Baba T."/>
            <person name="Sakata K."/>
            <person name="Nagamura Y."/>
            <person name="Aoki H."/>
            <person name="Arikawa K."/>
            <person name="Arita K."/>
            <person name="Bito T."/>
            <person name="Chiden Y."/>
            <person name="Fujitsuka N."/>
            <person name="Fukunaka R."/>
            <person name="Hamada M."/>
            <person name="Harada C."/>
            <person name="Hayashi A."/>
            <person name="Hijishita S."/>
            <person name="Honda M."/>
            <person name="Hosokawa S."/>
            <person name="Ichikawa Y."/>
            <person name="Idonuma A."/>
            <person name="Iijima M."/>
            <person name="Ikeda M."/>
            <person name="Ikeno M."/>
            <person name="Ito K."/>
            <person name="Ito S."/>
            <person name="Ito T."/>
            <person name="Ito Y."/>
            <person name="Ito Y."/>
            <person name="Iwabuchi A."/>
            <person name="Kamiya K."/>
            <person name="Karasawa W."/>
            <person name="Kurita K."/>
            <person name="Katagiri S."/>
            <person name="Kikuta A."/>
            <person name="Kobayashi H."/>
            <person name="Kobayashi N."/>
            <person name="Machita K."/>
            <person name="Maehara T."/>
            <person name="Masukawa M."/>
            <person name="Mizubayashi T."/>
            <person name="Mukai Y."/>
            <person name="Nagasaki H."/>
            <person name="Nagata Y."/>
            <person name="Naito S."/>
            <person name="Nakashima M."/>
            <person name="Nakama Y."/>
            <person name="Nakamichi Y."/>
            <person name="Nakamura M."/>
            <person name="Meguro A."/>
            <person name="Negishi M."/>
            <person name="Ohta I."/>
            <person name="Ohta T."/>
            <person name="Okamoto M."/>
            <person name="Ono N."/>
            <person name="Saji S."/>
            <person name="Sakaguchi M."/>
            <person name="Sakai K."/>
            <person name="Shibata M."/>
            <person name="Shimokawa T."/>
            <person name="Song J."/>
            <person name="Takazaki Y."/>
            <person name="Terasawa K."/>
            <person name="Tsugane M."/>
            <person name="Tsuji K."/>
            <person name="Ueda S."/>
            <person name="Waki K."/>
            <person name="Yamagata H."/>
            <person name="Yamamoto M."/>
            <person name="Yamamoto S."/>
            <person name="Yamane H."/>
            <person name="Yoshiki S."/>
            <person name="Yoshihara R."/>
            <person name="Yukawa K."/>
            <person name="Zhong H."/>
            <person name="Yano M."/>
            <person name="Yuan Q."/>
            <person name="Ouyang S."/>
            <person name="Liu J."/>
            <person name="Jones K.M."/>
            <person name="Gansberger K."/>
            <person name="Moffat K."/>
            <person name="Hill J."/>
            <person name="Bera J."/>
            <person name="Fadrosh D."/>
            <person name="Jin S."/>
            <person name="Johri S."/>
            <person name="Kim M."/>
            <person name="Overton L."/>
            <person name="Reardon M."/>
            <person name="Tsitrin T."/>
            <person name="Vuong H."/>
            <person name="Weaver B."/>
            <person name="Ciecko A."/>
            <person name="Tallon L."/>
            <person name="Jackson J."/>
            <person name="Pai G."/>
            <person name="Aken S.V."/>
            <person name="Utterback T."/>
            <person name="Reidmuller S."/>
            <person name="Feldblyum T."/>
            <person name="Hsiao J."/>
            <person name="Zismann V."/>
            <person name="Iobst S."/>
            <person name="de Vazeille A.R."/>
            <person name="Buell C.R."/>
            <person name="Ying K."/>
            <person name="Li Y."/>
            <person name="Lu T."/>
            <person name="Huang Y."/>
            <person name="Zhao Q."/>
            <person name="Feng Q."/>
            <person name="Zhang L."/>
            <person name="Zhu J."/>
            <person name="Weng Q."/>
            <person name="Mu J."/>
            <person name="Lu Y."/>
            <person name="Fan D."/>
            <person name="Liu Y."/>
            <person name="Guan J."/>
            <person name="Zhang Y."/>
            <person name="Yu S."/>
            <person name="Liu X."/>
            <person name="Zhang Y."/>
            <person name="Hong G."/>
            <person name="Han B."/>
            <person name="Choisne N."/>
            <person name="Demange N."/>
            <person name="Orjeda G."/>
            <person name="Samain S."/>
            <person name="Cattolico L."/>
            <person name="Pelletier E."/>
            <person name="Couloux A."/>
            <person name="Segurens B."/>
            <person name="Wincker P."/>
            <person name="D'Hont A."/>
            <person name="Scarpelli C."/>
            <person name="Weissenbach J."/>
            <person name="Salanoubat M."/>
            <person name="Quetier F."/>
            <person name="Yu Y."/>
            <person name="Kim H.R."/>
            <person name="Rambo T."/>
            <person name="Currie J."/>
            <person name="Collura K."/>
            <person name="Luo M."/>
            <person name="Yang T."/>
            <person name="Ammiraju J.S.S."/>
            <person name="Engler F."/>
            <person name="Soderlund C."/>
            <person name="Wing R.A."/>
            <person name="Palmer L.E."/>
            <person name="de la Bastide M."/>
            <person name="Spiegel L."/>
            <person name="Nascimento L."/>
            <person name="Zutavern T."/>
            <person name="O'Shaughnessy A."/>
            <person name="Dike S."/>
            <person name="Dedhia N."/>
            <person name="Preston R."/>
            <person name="Balija V."/>
            <person name="McCombie W.R."/>
            <person name="Chow T."/>
            <person name="Chen H."/>
            <person name="Chung M."/>
            <person name="Chen C."/>
            <person name="Shaw J."/>
            <person name="Wu H."/>
            <person name="Hsiao K."/>
            <person name="Chao Y."/>
            <person name="Chu M."/>
            <person name="Cheng C."/>
            <person name="Hour A."/>
            <person name="Lee P."/>
            <person name="Lin S."/>
            <person name="Lin Y."/>
            <person name="Liou J."/>
            <person name="Liu S."/>
            <person name="Hsing Y."/>
            <person name="Raghuvanshi S."/>
            <person name="Mohanty A."/>
            <person name="Bharti A.K."/>
            <person name="Gaur A."/>
            <person name="Gupta V."/>
            <person name="Kumar D."/>
            <person name="Ravi V."/>
            <person name="Vij S."/>
            <person name="Kapur A."/>
            <person name="Khurana P."/>
            <person name="Khurana P."/>
            <person name="Khurana J.P."/>
            <person name="Tyagi A.K."/>
            <person name="Gaikwad K."/>
            <person name="Singh A."/>
            <person name="Dalal V."/>
            <person name="Srivastava S."/>
            <person name="Dixit A."/>
            <person name="Pal A.K."/>
            <person name="Ghazi I.A."/>
            <person name="Yadav M."/>
            <person name="Pandit A."/>
            <person name="Bhargava A."/>
            <person name="Sureshbabu K."/>
            <person name="Batra K."/>
            <person name="Sharma T.R."/>
            <person name="Mohapatra T."/>
            <person name="Singh N.K."/>
            <person name="Messing J."/>
            <person name="Nelson A.B."/>
            <person name="Fuks G."/>
            <person name="Kavchok S."/>
            <person name="Keizer G."/>
            <person name="Linton E."/>
            <person name="Llaca V."/>
            <person name="Song R."/>
            <person name="Tanyolac B."/>
            <person name="Young S."/>
            <person name="Ho-Il K."/>
            <person name="Hahn J.H."/>
            <person name="Sangsakoo G."/>
            <person name="Vanavichit A."/>
            <person name="de Mattos Luiz.A.T."/>
            <person name="Zimmer P.D."/>
            <person name="Malone G."/>
            <person name="Dellagostin O."/>
            <person name="de Oliveira A.C."/>
            <person name="Bevan M."/>
            <person name="Bancroft I."/>
            <person name="Minx P."/>
            <person name="Cordum H."/>
            <person name="Wilson R."/>
            <person name="Cheng Z."/>
            <person name="Jin W."/>
            <person name="Jiang J."/>
            <person name="Leong S.A."/>
            <person name="Iwama H."/>
            <person name="Gojobori T."/>
            <person name="Itoh T."/>
            <person name="Niimura Y."/>
            <person name="Fujii Y."/>
            <person name="Habara T."/>
            <person name="Sakai H."/>
            <person name="Sato Y."/>
            <person name="Wilson G."/>
            <person name="Kumar K."/>
            <person name="McCouch S."/>
            <person name="Juretic N."/>
            <person name="Hoen D."/>
            <person name="Wright S."/>
            <person name="Bruskiewich R."/>
            <person name="Bureau T."/>
            <person name="Miyao A."/>
            <person name="Hirochika H."/>
            <person name="Nishikawa T."/>
            <person name="Kadowaki K."/>
            <person name="Sugiura M."/>
            <person name="Burr B."/>
            <person name="Sasaki T."/>
        </authorList>
    </citation>
    <scope>NUCLEOTIDE SEQUENCE [LARGE SCALE GENOMIC DNA]</scope>
    <source>
        <strain evidence="3">cv. Nipponbare</strain>
    </source>
</reference>
<dbReference type="AlphaFoldDB" id="Q7G3M0"/>
<dbReference type="Proteomes" id="UP000000763">
    <property type="component" value="Chromosome 10"/>
</dbReference>
<feature type="compositionally biased region" description="Acidic residues" evidence="1">
    <location>
        <begin position="91"/>
        <end position="101"/>
    </location>
</feature>
<evidence type="ECO:0000313" key="2">
    <source>
        <dbReference type="EMBL" id="AAN05370.1"/>
    </source>
</evidence>
<reference evidence="3" key="2">
    <citation type="journal article" date="2008" name="Nucleic Acids Res.">
        <title>The rice annotation project database (RAP-DB): 2008 update.</title>
        <authorList>
            <consortium name="The rice annotation project (RAP)"/>
        </authorList>
    </citation>
    <scope>GENOME REANNOTATION</scope>
    <source>
        <strain evidence="3">cv. Nipponbare</strain>
    </source>
</reference>
<dbReference type="EMBL" id="AC091666">
    <property type="protein sequence ID" value="AAN05370.1"/>
    <property type="molecule type" value="Genomic_DNA"/>
</dbReference>
<gene>
    <name evidence="2" type="primary">OSJNBb0078C13.11</name>
</gene>
<evidence type="ECO:0000256" key="1">
    <source>
        <dbReference type="SAM" id="MobiDB-lite"/>
    </source>
</evidence>
<sequence length="343" mass="38862">MAGMDGGGDGLWWWLKEKGKEKNGFISPRQSRWREGLGCETMVKEIGRRWSDRVPAAGLTALGRRSDRHMDGAMPPRTRRGRREPTLDPVSENEESNGDEYVQSDDEVMENIEGDEVEVSGDCDAMKWMSGTLRCSINCRAFKELLHIHFNNRDDLHDEQNHNPFPIDHFSQFYEEGRRHTYGKVVSLRAIPSLINRIVRATILPRCGNNDDICGVAWHVIEAIMDGRRFGVINLMMKEIAISKGTIGQGVYYAPYIMRLIQSKLRQIGNNLKEHKDYKPHLQLSTPRAPRVRQPTFDQGASSSAAPLLLMGMIQVPSSIHNMHTLECNPTNTSIRCLGLLIP</sequence>
<accession>Q7G3M0</accession>
<feature type="region of interest" description="Disordered" evidence="1">
    <location>
        <begin position="61"/>
        <end position="101"/>
    </location>
</feature>
<name>Q7G3M0_ORYSJ</name>
<proteinExistence type="predicted"/>